<evidence type="ECO:0000256" key="4">
    <source>
        <dbReference type="ARBA" id="ARBA00023239"/>
    </source>
</evidence>
<dbReference type="PANTHER" id="PTHR11482">
    <property type="entry name" value="ARGININE/DIAMINOPIMELATE/ORNITHINE DECARBOXYLASE"/>
    <property type="match status" value="1"/>
</dbReference>
<evidence type="ECO:0000256" key="1">
    <source>
        <dbReference type="ARBA" id="ARBA00001933"/>
    </source>
</evidence>
<sequence length="406" mass="45966">MKAFFVKFFLGAYAMQKFKTVDELVSQLKPERPVYCIRKKSIQVASRTFQNKFSGTILYAVKTNPHPEVLKTIIQSGINNFDVASIKEIEDIRKISPEAKCSFMHTVKSRESIKEAYFKFGVKTFSLDTKDELIKIIESTNQAKDLELFVRVSVSNEHAEIDLSKKFGALTSEAVGLLRLTKQYAKKIGLSFHVGSQCMHPISYAKGITEIGNVIKRTKIIPHYINVGGGFPTIYPDLVPQSLDNYFEEINKSLKNLKLDKLPEIICEPGRALVAESGSTIVRVNLRKKQKLHINDGTYGTLFDAGVPNIVYPSRLIRNGRTISKKLTAFDFYGPTCDSMDYMKGPFILPNNIKENDYIELGQLGAYGLTFRTKFNGFYSNEIYEVEDDPIMSMYDKETKKAFLVA</sequence>
<name>A0A381YIQ6_9ZZZZ</name>
<reference evidence="7" key="1">
    <citation type="submission" date="2018-05" db="EMBL/GenBank/DDBJ databases">
        <authorList>
            <person name="Lanie J.A."/>
            <person name="Ng W.-L."/>
            <person name="Kazmierczak K.M."/>
            <person name="Andrzejewski T.M."/>
            <person name="Davidsen T.M."/>
            <person name="Wayne K.J."/>
            <person name="Tettelin H."/>
            <person name="Glass J.I."/>
            <person name="Rusch D."/>
            <person name="Podicherti R."/>
            <person name="Tsui H.-C.T."/>
            <person name="Winkler M.E."/>
        </authorList>
    </citation>
    <scope>NUCLEOTIDE SEQUENCE</scope>
</reference>
<dbReference type="SUPFAM" id="SSF50621">
    <property type="entry name" value="Alanine racemase C-terminal domain-like"/>
    <property type="match status" value="1"/>
</dbReference>
<dbReference type="GO" id="GO:0033387">
    <property type="term" value="P:putrescine biosynthetic process from arginine, via ornithine"/>
    <property type="evidence" value="ECO:0007669"/>
    <property type="project" value="TreeGrafter"/>
</dbReference>
<keyword evidence="3" id="KW-0663">Pyridoxal phosphate</keyword>
<dbReference type="InterPro" id="IPR022644">
    <property type="entry name" value="De-COase2_N"/>
</dbReference>
<dbReference type="PANTHER" id="PTHR11482:SF6">
    <property type="entry name" value="ORNITHINE DECARBOXYLASE 1-RELATED"/>
    <property type="match status" value="1"/>
</dbReference>
<feature type="domain" description="Orn/DAP/Arg decarboxylase 2 C-terminal" evidence="5">
    <location>
        <begin position="276"/>
        <end position="361"/>
    </location>
</feature>
<protein>
    <recommendedName>
        <fullName evidence="8">Orn/DAP/Arg decarboxylase 2 N-terminal domain-containing protein</fullName>
    </recommendedName>
</protein>
<dbReference type="EMBL" id="UINC01018341">
    <property type="protein sequence ID" value="SVA76958.1"/>
    <property type="molecule type" value="Genomic_DNA"/>
</dbReference>
<dbReference type="Gene3D" id="3.20.20.10">
    <property type="entry name" value="Alanine racemase"/>
    <property type="match status" value="1"/>
</dbReference>
<organism evidence="7">
    <name type="scientific">marine metagenome</name>
    <dbReference type="NCBI Taxonomy" id="408172"/>
    <lineage>
        <taxon>unclassified sequences</taxon>
        <taxon>metagenomes</taxon>
        <taxon>ecological metagenomes</taxon>
    </lineage>
</organism>
<dbReference type="AlphaFoldDB" id="A0A381YIQ6"/>
<evidence type="ECO:0000259" key="6">
    <source>
        <dbReference type="Pfam" id="PF02784"/>
    </source>
</evidence>
<keyword evidence="4" id="KW-0456">Lyase</keyword>
<feature type="domain" description="Orn/DAP/Arg decarboxylase 2 N-terminal" evidence="6">
    <location>
        <begin position="41"/>
        <end position="275"/>
    </location>
</feature>
<dbReference type="SUPFAM" id="SSF51419">
    <property type="entry name" value="PLP-binding barrel"/>
    <property type="match status" value="1"/>
</dbReference>
<dbReference type="InterPro" id="IPR002433">
    <property type="entry name" value="Orn_de-COase"/>
</dbReference>
<dbReference type="FunFam" id="3.20.20.10:FF:000008">
    <property type="entry name" value="Ornithine decarboxylase"/>
    <property type="match status" value="1"/>
</dbReference>
<comment type="similarity">
    <text evidence="2">Belongs to the Orn/Lys/Arg decarboxylase class-II family.</text>
</comment>
<dbReference type="CDD" id="cd00622">
    <property type="entry name" value="PLPDE_III_ODC"/>
    <property type="match status" value="1"/>
</dbReference>
<comment type="cofactor">
    <cofactor evidence="1">
        <name>pyridoxal 5'-phosphate</name>
        <dbReference type="ChEBI" id="CHEBI:597326"/>
    </cofactor>
</comment>
<evidence type="ECO:0000256" key="2">
    <source>
        <dbReference type="ARBA" id="ARBA00008872"/>
    </source>
</evidence>
<evidence type="ECO:0008006" key="8">
    <source>
        <dbReference type="Google" id="ProtNLM"/>
    </source>
</evidence>
<dbReference type="Gene3D" id="2.40.37.10">
    <property type="entry name" value="Lyase, Ornithine Decarboxylase, Chain A, domain 1"/>
    <property type="match status" value="1"/>
</dbReference>
<gene>
    <name evidence="7" type="ORF">METZ01_LOCUS129812</name>
</gene>
<dbReference type="PRINTS" id="PR01179">
    <property type="entry name" value="ODADCRBXLASE"/>
</dbReference>
<dbReference type="GO" id="GO:0005737">
    <property type="term" value="C:cytoplasm"/>
    <property type="evidence" value="ECO:0007669"/>
    <property type="project" value="TreeGrafter"/>
</dbReference>
<evidence type="ECO:0000313" key="7">
    <source>
        <dbReference type="EMBL" id="SVA76958.1"/>
    </source>
</evidence>
<proteinExistence type="inferred from homology"/>
<dbReference type="Pfam" id="PF02784">
    <property type="entry name" value="Orn_Arg_deC_N"/>
    <property type="match status" value="1"/>
</dbReference>
<evidence type="ECO:0000256" key="3">
    <source>
        <dbReference type="ARBA" id="ARBA00022898"/>
    </source>
</evidence>
<dbReference type="InterPro" id="IPR022643">
    <property type="entry name" value="De-COase2_C"/>
</dbReference>
<accession>A0A381YIQ6</accession>
<dbReference type="Pfam" id="PF00278">
    <property type="entry name" value="Orn_DAP_Arg_deC"/>
    <property type="match status" value="1"/>
</dbReference>
<dbReference type="InterPro" id="IPR000183">
    <property type="entry name" value="Orn/DAP/Arg_de-COase"/>
</dbReference>
<evidence type="ECO:0000259" key="5">
    <source>
        <dbReference type="Pfam" id="PF00278"/>
    </source>
</evidence>
<dbReference type="InterPro" id="IPR009006">
    <property type="entry name" value="Ala_racemase/Decarboxylase_C"/>
</dbReference>
<dbReference type="GO" id="GO:0004586">
    <property type="term" value="F:ornithine decarboxylase activity"/>
    <property type="evidence" value="ECO:0007669"/>
    <property type="project" value="TreeGrafter"/>
</dbReference>
<dbReference type="InterPro" id="IPR029066">
    <property type="entry name" value="PLP-binding_barrel"/>
</dbReference>